<proteinExistence type="predicted"/>
<dbReference type="AlphaFoldDB" id="X1T3J9"/>
<reference evidence="1" key="1">
    <citation type="journal article" date="2014" name="Front. Microbiol.">
        <title>High frequency of phylogenetically diverse reductive dehalogenase-homologous genes in deep subseafloor sedimentary metagenomes.</title>
        <authorList>
            <person name="Kawai M."/>
            <person name="Futagami T."/>
            <person name="Toyoda A."/>
            <person name="Takaki Y."/>
            <person name="Nishi S."/>
            <person name="Hori S."/>
            <person name="Arai W."/>
            <person name="Tsubouchi T."/>
            <person name="Morono Y."/>
            <person name="Uchiyama I."/>
            <person name="Ito T."/>
            <person name="Fujiyama A."/>
            <person name="Inagaki F."/>
            <person name="Takami H."/>
        </authorList>
    </citation>
    <scope>NUCLEOTIDE SEQUENCE</scope>
    <source>
        <strain evidence="1">Expedition CK06-06</strain>
    </source>
</reference>
<comment type="caution">
    <text evidence="1">The sequence shown here is derived from an EMBL/GenBank/DDBJ whole genome shotgun (WGS) entry which is preliminary data.</text>
</comment>
<name>X1T3J9_9ZZZZ</name>
<accession>X1T3J9</accession>
<gene>
    <name evidence="1" type="ORF">S12H4_35579</name>
</gene>
<dbReference type="EMBL" id="BARW01021147">
    <property type="protein sequence ID" value="GAI99887.1"/>
    <property type="molecule type" value="Genomic_DNA"/>
</dbReference>
<organism evidence="1">
    <name type="scientific">marine sediment metagenome</name>
    <dbReference type="NCBI Taxonomy" id="412755"/>
    <lineage>
        <taxon>unclassified sequences</taxon>
        <taxon>metagenomes</taxon>
        <taxon>ecological metagenomes</taxon>
    </lineage>
</organism>
<sequence length="80" mass="9334">METTYIQTEDGRIKVEWWPKEKFRNRATEIFTAGSYDRIPVPDDVILCDFCNVGIEEFPVPVVWGTHAVCGKCLERIKRE</sequence>
<protein>
    <submittedName>
        <fullName evidence="1">Uncharacterized protein</fullName>
    </submittedName>
</protein>
<evidence type="ECO:0000313" key="1">
    <source>
        <dbReference type="EMBL" id="GAI99887.1"/>
    </source>
</evidence>